<dbReference type="EMBL" id="UINC01151753">
    <property type="protein sequence ID" value="SVD45542.1"/>
    <property type="molecule type" value="Genomic_DNA"/>
</dbReference>
<sequence length="285" mass="31646">QPSTQYCYLSPIDRISCQIYYPTMRSMLMVQLLIALMLSTACGGGKSDADIDATVEARVELAEASSATPLPTYTPAPVQKLEPIGLKATVTRIIDGDTIEVEFESGQSDRVRIIGVDTPETFSPNQSSEYGNITDLDCLDKRGDAATQYARDILNNETIKLVQDPQVQERDYYDRLLAYIEINGQDFGVMLLEEGHARVYIEGQSTRKNNYLKLEHQARSNKVGLWTCSEEDNIPVNTGNKSKYDPIGPDRDCGDFSIWSEAQSFFKAAGGPTRDPHRLDGDKDG</sequence>
<organism evidence="5">
    <name type="scientific">marine metagenome</name>
    <dbReference type="NCBI Taxonomy" id="408172"/>
    <lineage>
        <taxon>unclassified sequences</taxon>
        <taxon>metagenomes</taxon>
        <taxon>ecological metagenomes</taxon>
    </lineage>
</organism>
<dbReference type="SMART" id="SM00318">
    <property type="entry name" value="SNc"/>
    <property type="match status" value="1"/>
</dbReference>
<proteinExistence type="predicted"/>
<dbReference type="PROSITE" id="PS01123">
    <property type="entry name" value="TNASE_1"/>
    <property type="match status" value="1"/>
</dbReference>
<keyword evidence="3" id="KW-0378">Hydrolase</keyword>
<dbReference type="InterPro" id="IPR002071">
    <property type="entry name" value="Thermonucl_AS"/>
</dbReference>
<name>A0A382VG82_9ZZZZ</name>
<dbReference type="GO" id="GO:0004519">
    <property type="term" value="F:endonuclease activity"/>
    <property type="evidence" value="ECO:0007669"/>
    <property type="project" value="UniProtKB-KW"/>
</dbReference>
<evidence type="ECO:0000313" key="5">
    <source>
        <dbReference type="EMBL" id="SVD45542.1"/>
    </source>
</evidence>
<dbReference type="Gene3D" id="2.40.50.90">
    <property type="match status" value="1"/>
</dbReference>
<feature type="domain" description="TNase-like" evidence="4">
    <location>
        <begin position="84"/>
        <end position="228"/>
    </location>
</feature>
<evidence type="ECO:0000259" key="4">
    <source>
        <dbReference type="PROSITE" id="PS50830"/>
    </source>
</evidence>
<dbReference type="InterPro" id="IPR016071">
    <property type="entry name" value="Staphylococal_nuclease_OB-fold"/>
</dbReference>
<dbReference type="InterPro" id="IPR035437">
    <property type="entry name" value="SNase_OB-fold_sf"/>
</dbReference>
<feature type="non-terminal residue" evidence="5">
    <location>
        <position position="1"/>
    </location>
</feature>
<evidence type="ECO:0000256" key="3">
    <source>
        <dbReference type="ARBA" id="ARBA00022801"/>
    </source>
</evidence>
<evidence type="ECO:0000256" key="1">
    <source>
        <dbReference type="ARBA" id="ARBA00022722"/>
    </source>
</evidence>
<keyword evidence="1" id="KW-0540">Nuclease</keyword>
<dbReference type="PROSITE" id="PS50830">
    <property type="entry name" value="TNASE_3"/>
    <property type="match status" value="1"/>
</dbReference>
<dbReference type="PANTHER" id="PTHR12302:SF3">
    <property type="entry name" value="SERINE_THREONINE-PROTEIN KINASE 31"/>
    <property type="match status" value="1"/>
</dbReference>
<protein>
    <recommendedName>
        <fullName evidence="4">TNase-like domain-containing protein</fullName>
    </recommendedName>
</protein>
<dbReference type="GO" id="GO:0016787">
    <property type="term" value="F:hydrolase activity"/>
    <property type="evidence" value="ECO:0007669"/>
    <property type="project" value="UniProtKB-KW"/>
</dbReference>
<dbReference type="Pfam" id="PF00565">
    <property type="entry name" value="SNase"/>
    <property type="match status" value="1"/>
</dbReference>
<dbReference type="GO" id="GO:0003676">
    <property type="term" value="F:nucleic acid binding"/>
    <property type="evidence" value="ECO:0007669"/>
    <property type="project" value="InterPro"/>
</dbReference>
<reference evidence="5" key="1">
    <citation type="submission" date="2018-05" db="EMBL/GenBank/DDBJ databases">
        <authorList>
            <person name="Lanie J.A."/>
            <person name="Ng W.-L."/>
            <person name="Kazmierczak K.M."/>
            <person name="Andrzejewski T.M."/>
            <person name="Davidsen T.M."/>
            <person name="Wayne K.J."/>
            <person name="Tettelin H."/>
            <person name="Glass J.I."/>
            <person name="Rusch D."/>
            <person name="Podicherti R."/>
            <person name="Tsui H.-C.T."/>
            <person name="Winkler M.E."/>
        </authorList>
    </citation>
    <scope>NUCLEOTIDE SEQUENCE</scope>
</reference>
<dbReference type="PANTHER" id="PTHR12302">
    <property type="entry name" value="EBNA2 BINDING PROTEIN P100"/>
    <property type="match status" value="1"/>
</dbReference>
<dbReference type="SUPFAM" id="SSF50199">
    <property type="entry name" value="Staphylococcal nuclease"/>
    <property type="match status" value="1"/>
</dbReference>
<feature type="non-terminal residue" evidence="5">
    <location>
        <position position="285"/>
    </location>
</feature>
<dbReference type="AlphaFoldDB" id="A0A382VG82"/>
<gene>
    <name evidence="5" type="ORF">METZ01_LOCUS398396</name>
</gene>
<evidence type="ECO:0000256" key="2">
    <source>
        <dbReference type="ARBA" id="ARBA00022759"/>
    </source>
</evidence>
<keyword evidence="2" id="KW-0255">Endonuclease</keyword>
<accession>A0A382VG82</accession>